<name>A0A5M3Z8P5_ASPTE</name>
<dbReference type="EMBL" id="BLJY01000009">
    <property type="protein sequence ID" value="GFF19205.1"/>
    <property type="molecule type" value="Genomic_DNA"/>
</dbReference>
<proteinExistence type="predicted"/>
<dbReference type="Gene3D" id="3.40.50.1820">
    <property type="entry name" value="alpha/beta hydrolase"/>
    <property type="match status" value="1"/>
</dbReference>
<dbReference type="VEuPathDB" id="FungiDB:ATEG_07940"/>
<dbReference type="Proteomes" id="UP000452235">
    <property type="component" value="Unassembled WGS sequence"/>
</dbReference>
<dbReference type="InterPro" id="IPR029058">
    <property type="entry name" value="AB_hydrolase_fold"/>
</dbReference>
<dbReference type="AlphaFoldDB" id="A0A5M3Z8P5"/>
<gene>
    <name evidence="1" type="ORF">ATEIFO6365_0009056800</name>
</gene>
<dbReference type="Pfam" id="PF00135">
    <property type="entry name" value="COesterase"/>
    <property type="match status" value="1"/>
</dbReference>
<dbReference type="PANTHER" id="PTHR43142">
    <property type="entry name" value="CARBOXYLIC ESTER HYDROLASE"/>
    <property type="match status" value="1"/>
</dbReference>
<evidence type="ECO:0000313" key="2">
    <source>
        <dbReference type="Proteomes" id="UP000452235"/>
    </source>
</evidence>
<accession>A0A5M3Z8P5</accession>
<dbReference type="OrthoDB" id="6846267at2759"/>
<comment type="caution">
    <text evidence="1">The sequence shown here is derived from an EMBL/GenBank/DDBJ whole genome shotgun (WGS) entry which is preliminary data.</text>
</comment>
<dbReference type="PANTHER" id="PTHR43142:SF5">
    <property type="entry name" value="CARBOXYLIC ESTER HYDROLASE"/>
    <property type="match status" value="1"/>
</dbReference>
<keyword evidence="2" id="KW-1185">Reference proteome</keyword>
<dbReference type="InterPro" id="IPR002018">
    <property type="entry name" value="CarbesteraseB"/>
</dbReference>
<sequence>MTVRTFTLGHPQLGSITGRLVDQQHADGLPVTKPVVHFRSIPYATIPGRFRQSIVLDRIPDHFDDRSPGDFTEYGAACPQVPQPTGRGSATGGFVPGEERIIYDEQTCLNLTISVSAKVLEGNGSHPKGLIPVLVYVHGGGFIEGKGHVSALHDTTKMAELAAQEGNDVVIVSIGYRLNWQGFITCFDLLEEARENGEPAFSYGLRDQRNSFLWIQRHIAGFGGDPENITAFGESGGAASLFMHACSDVPVFRRVIIQSGSANVTTNWTLDECDAHYHRLLSYLGIEGATRAERLKALREVEVSRLIDFIRETNTTVMPPFLGPESGFFPQQPFWTTQGNILANCPWIHEIMIGDDSCEGHQFMPLLKNMYPSDFITQVSTVLGQEHARRLLEAYNIHEGMDEGFFWQQAIVFFGDLVFSEPAHSTAIAVAATGRQRIYRWQFGLPNPFPGSMFSYTTGHHFVELMYQFMTLATRLPTHRNHFLRRQGEQMARSWIRFANGLPPMPNAKPYDLGTGSIMICDMQHGWSVRTRAEDEEISQLDPWGPRRYRQWEIMNEALKRAGQAKEGPASEGERIGKSRNQLIRLLSPETM</sequence>
<reference evidence="1 2" key="1">
    <citation type="submission" date="2020-01" db="EMBL/GenBank/DDBJ databases">
        <title>Aspergillus terreus IFO 6365 whole genome shotgun sequence.</title>
        <authorList>
            <person name="Kanamasa S."/>
            <person name="Takahashi H."/>
        </authorList>
    </citation>
    <scope>NUCLEOTIDE SEQUENCE [LARGE SCALE GENOMIC DNA]</scope>
    <source>
        <strain evidence="1 2">IFO 6365</strain>
    </source>
</reference>
<dbReference type="SUPFAM" id="SSF53474">
    <property type="entry name" value="alpha/beta-Hydrolases"/>
    <property type="match status" value="1"/>
</dbReference>
<organism evidence="1 2">
    <name type="scientific">Aspergillus terreus</name>
    <dbReference type="NCBI Taxonomy" id="33178"/>
    <lineage>
        <taxon>Eukaryota</taxon>
        <taxon>Fungi</taxon>
        <taxon>Dikarya</taxon>
        <taxon>Ascomycota</taxon>
        <taxon>Pezizomycotina</taxon>
        <taxon>Eurotiomycetes</taxon>
        <taxon>Eurotiomycetidae</taxon>
        <taxon>Eurotiales</taxon>
        <taxon>Aspergillaceae</taxon>
        <taxon>Aspergillus</taxon>
        <taxon>Aspergillus subgen. Circumdati</taxon>
    </lineage>
</organism>
<protein>
    <submittedName>
        <fullName evidence="1">Carboxylesterase, type B</fullName>
    </submittedName>
</protein>
<evidence type="ECO:0000313" key="1">
    <source>
        <dbReference type="EMBL" id="GFF19205.1"/>
    </source>
</evidence>